<dbReference type="HAMAP" id="MF_01101">
    <property type="entry name" value="UPF0208"/>
    <property type="match status" value="1"/>
</dbReference>
<dbReference type="EMBL" id="JAEKCB010000002">
    <property type="protein sequence ID" value="MBJ2116974.1"/>
    <property type="molecule type" value="Genomic_DNA"/>
</dbReference>
<dbReference type="NCBIfam" id="NF002493">
    <property type="entry name" value="PRK01816.1"/>
    <property type="match status" value="1"/>
</dbReference>
<comment type="similarity">
    <text evidence="2 8">Belongs to the UPF0208 family.</text>
</comment>
<organism evidence="9 11">
    <name type="scientific">Proteus penneri</name>
    <dbReference type="NCBI Taxonomy" id="102862"/>
    <lineage>
        <taxon>Bacteria</taxon>
        <taxon>Pseudomonadati</taxon>
        <taxon>Pseudomonadota</taxon>
        <taxon>Gammaproteobacteria</taxon>
        <taxon>Enterobacterales</taxon>
        <taxon>Morganellaceae</taxon>
        <taxon>Proteus</taxon>
    </lineage>
</organism>
<dbReference type="RefSeq" id="WP_069367978.1">
    <property type="nucleotide sequence ID" value="NZ_CAXOKJ010000014.1"/>
</dbReference>
<evidence type="ECO:0000256" key="6">
    <source>
        <dbReference type="ARBA" id="ARBA00022989"/>
    </source>
</evidence>
<reference evidence="10 12" key="3">
    <citation type="submission" date="2020-12" db="EMBL/GenBank/DDBJ databases">
        <title>Enhanced detection system for hospital associated transmission using whole genome sequencing surveillance.</title>
        <authorList>
            <person name="Harrison L.H."/>
            <person name="Van Tyne D."/>
            <person name="Marsh J.W."/>
            <person name="Griffith M.P."/>
            <person name="Snyder D.J."/>
            <person name="Cooper V.S."/>
            <person name="Mustapha M."/>
        </authorList>
    </citation>
    <scope>NUCLEOTIDE SEQUENCE [LARGE SCALE GENOMIC DNA]</scope>
    <source>
        <strain evidence="10 12">PR00195</strain>
    </source>
</reference>
<evidence type="ECO:0000313" key="9">
    <source>
        <dbReference type="EMBL" id="CRL60463.1"/>
    </source>
</evidence>
<evidence type="ECO:0000256" key="2">
    <source>
        <dbReference type="ARBA" id="ARBA00009474"/>
    </source>
</evidence>
<dbReference type="Proteomes" id="UP000619976">
    <property type="component" value="Unassembled WGS sequence"/>
</dbReference>
<sequence length="151" mass="17152">MSEPTVTPPGFFKKLRLGNEYLKTWPVEKQLAPVFPENRIVKATRFGIRYMPPIAIFTMTWQIALGGNLGPAITTALFACSLPMQGLWWLGKRAATPLPATLLRWFYEIREKFEEAGIALAPVEQTPTYLSLAHLLKRAFKQLDRSFLDDV</sequence>
<keyword evidence="6 8" id="KW-1133">Transmembrane helix</keyword>
<evidence type="ECO:0000256" key="5">
    <source>
        <dbReference type="ARBA" id="ARBA00022692"/>
    </source>
</evidence>
<accession>A0A379EN34</accession>
<evidence type="ECO:0000313" key="11">
    <source>
        <dbReference type="Proteomes" id="UP000183920"/>
    </source>
</evidence>
<evidence type="ECO:0000256" key="8">
    <source>
        <dbReference type="HAMAP-Rule" id="MF_01101"/>
    </source>
</evidence>
<dbReference type="GO" id="GO:0005886">
    <property type="term" value="C:plasma membrane"/>
    <property type="evidence" value="ECO:0007669"/>
    <property type="project" value="UniProtKB-SubCell"/>
</dbReference>
<reference evidence="11" key="2">
    <citation type="submission" date="2015-06" db="EMBL/GenBank/DDBJ databases">
        <authorList>
            <person name="Urmite Genomes"/>
        </authorList>
    </citation>
    <scope>NUCLEOTIDE SEQUENCE [LARGE SCALE GENOMIC DNA]</scope>
    <source>
        <strain evidence="11">CSUR P1867</strain>
    </source>
</reference>
<reference evidence="9" key="1">
    <citation type="submission" date="2015-06" db="EMBL/GenBank/DDBJ databases">
        <authorList>
            <person name="Urmite Genomes Urmite Genomes"/>
        </authorList>
    </citation>
    <scope>NUCLEOTIDE SEQUENCE [LARGE SCALE GENOMIC DNA]</scope>
    <source>
        <strain evidence="9">CSUR P1867</strain>
    </source>
</reference>
<keyword evidence="7 8" id="KW-0472">Membrane</keyword>
<dbReference type="Proteomes" id="UP000183920">
    <property type="component" value="Unassembled WGS sequence"/>
</dbReference>
<name>A0A0G4Q3Q2_9GAMM</name>
<keyword evidence="5 8" id="KW-0812">Transmembrane</keyword>
<keyword evidence="3 8" id="KW-1003">Cell membrane</keyword>
<proteinExistence type="inferred from homology"/>
<dbReference type="EMBL" id="CVRY01000002">
    <property type="protein sequence ID" value="CRL60463.1"/>
    <property type="molecule type" value="Genomic_DNA"/>
</dbReference>
<dbReference type="Pfam" id="PF04217">
    <property type="entry name" value="DUF412"/>
    <property type="match status" value="1"/>
</dbReference>
<evidence type="ECO:0000313" key="10">
    <source>
        <dbReference type="EMBL" id="MBJ2116974.1"/>
    </source>
</evidence>
<dbReference type="GeneID" id="84584909"/>
<evidence type="ECO:0000256" key="7">
    <source>
        <dbReference type="ARBA" id="ARBA00023136"/>
    </source>
</evidence>
<protein>
    <recommendedName>
        <fullName evidence="8">UPF0208 membrane protein BN1804_00977</fullName>
    </recommendedName>
</protein>
<keyword evidence="12" id="KW-1185">Reference proteome</keyword>
<evidence type="ECO:0000256" key="3">
    <source>
        <dbReference type="ARBA" id="ARBA00022475"/>
    </source>
</evidence>
<evidence type="ECO:0000256" key="1">
    <source>
        <dbReference type="ARBA" id="ARBA00004429"/>
    </source>
</evidence>
<gene>
    <name evidence="9" type="ORF">BN1804_00977</name>
    <name evidence="10" type="ORF">JFQ69_04745</name>
</gene>
<dbReference type="AlphaFoldDB" id="A0A0G4Q3Q2"/>
<evidence type="ECO:0000256" key="4">
    <source>
        <dbReference type="ARBA" id="ARBA00022519"/>
    </source>
</evidence>
<dbReference type="InterPro" id="IPR007334">
    <property type="entry name" value="UPF0208"/>
</dbReference>
<evidence type="ECO:0000313" key="12">
    <source>
        <dbReference type="Proteomes" id="UP000619976"/>
    </source>
</evidence>
<accession>A0A0G4Q3Q2</accession>
<comment type="subcellular location">
    <subcellularLocation>
        <location evidence="1">Cell inner membrane</location>
        <topology evidence="1">Multi-pass membrane protein</topology>
    </subcellularLocation>
    <subcellularLocation>
        <location evidence="8">Cell membrane</location>
        <topology evidence="8">Multi-pass membrane protein</topology>
    </subcellularLocation>
</comment>
<keyword evidence="4" id="KW-0997">Cell inner membrane</keyword>